<sequence>MHGDVNLSNKPFDVVHRLMEPLLNFGHCLYVDNYYCNPALCDSLVKRTIVELLQINQLLQDFRGHECKTFNTIVKRLYSQNKRLTDKVFSKAATFVRRELLDNMLLMLVS</sequence>
<dbReference type="Proteomes" id="UP001283361">
    <property type="component" value="Unassembled WGS sequence"/>
</dbReference>
<feature type="domain" description="PiggyBac transposable element-derived protein" evidence="1">
    <location>
        <begin position="10"/>
        <end position="49"/>
    </location>
</feature>
<evidence type="ECO:0000259" key="1">
    <source>
        <dbReference type="Pfam" id="PF13843"/>
    </source>
</evidence>
<name>A0AAE0Z0M9_9GAST</name>
<dbReference type="InterPro" id="IPR029526">
    <property type="entry name" value="PGBD"/>
</dbReference>
<organism evidence="2 3">
    <name type="scientific">Elysia crispata</name>
    <name type="common">lettuce slug</name>
    <dbReference type="NCBI Taxonomy" id="231223"/>
    <lineage>
        <taxon>Eukaryota</taxon>
        <taxon>Metazoa</taxon>
        <taxon>Spiralia</taxon>
        <taxon>Lophotrochozoa</taxon>
        <taxon>Mollusca</taxon>
        <taxon>Gastropoda</taxon>
        <taxon>Heterobranchia</taxon>
        <taxon>Euthyneura</taxon>
        <taxon>Panpulmonata</taxon>
        <taxon>Sacoglossa</taxon>
        <taxon>Placobranchoidea</taxon>
        <taxon>Plakobranchidae</taxon>
        <taxon>Elysia</taxon>
    </lineage>
</organism>
<dbReference type="Pfam" id="PF13843">
    <property type="entry name" value="DDE_Tnp_1_7"/>
    <property type="match status" value="1"/>
</dbReference>
<evidence type="ECO:0000313" key="3">
    <source>
        <dbReference type="Proteomes" id="UP001283361"/>
    </source>
</evidence>
<reference evidence="2" key="1">
    <citation type="journal article" date="2023" name="G3 (Bethesda)">
        <title>A reference genome for the long-term kleptoplast-retaining sea slug Elysia crispata morphotype clarki.</title>
        <authorList>
            <person name="Eastman K.E."/>
            <person name="Pendleton A.L."/>
            <person name="Shaikh M.A."/>
            <person name="Suttiyut T."/>
            <person name="Ogas R."/>
            <person name="Tomko P."/>
            <person name="Gavelis G."/>
            <person name="Widhalm J.R."/>
            <person name="Wisecaver J.H."/>
        </authorList>
    </citation>
    <scope>NUCLEOTIDE SEQUENCE</scope>
    <source>
        <strain evidence="2">ECLA1</strain>
    </source>
</reference>
<keyword evidence="3" id="KW-1185">Reference proteome</keyword>
<proteinExistence type="predicted"/>
<gene>
    <name evidence="2" type="ORF">RRG08_022805</name>
</gene>
<protein>
    <recommendedName>
        <fullName evidence="1">PiggyBac transposable element-derived protein domain-containing protein</fullName>
    </recommendedName>
</protein>
<dbReference type="AlphaFoldDB" id="A0AAE0Z0M9"/>
<dbReference type="EMBL" id="JAWDGP010004972">
    <property type="protein sequence ID" value="KAK3760520.1"/>
    <property type="molecule type" value="Genomic_DNA"/>
</dbReference>
<evidence type="ECO:0000313" key="2">
    <source>
        <dbReference type="EMBL" id="KAK3760520.1"/>
    </source>
</evidence>
<accession>A0AAE0Z0M9</accession>
<comment type="caution">
    <text evidence="2">The sequence shown here is derived from an EMBL/GenBank/DDBJ whole genome shotgun (WGS) entry which is preliminary data.</text>
</comment>